<evidence type="ECO:0000259" key="5">
    <source>
        <dbReference type="PROSITE" id="PS50110"/>
    </source>
</evidence>
<dbReference type="PROSITE" id="PS50110">
    <property type="entry name" value="RESPONSE_REGULATORY"/>
    <property type="match status" value="1"/>
</dbReference>
<evidence type="ECO:0000256" key="4">
    <source>
        <dbReference type="SAM" id="Coils"/>
    </source>
</evidence>
<keyword evidence="8" id="KW-1185">Reference proteome</keyword>
<dbReference type="NCBIfam" id="TIGR00254">
    <property type="entry name" value="GGDEF"/>
    <property type="match status" value="1"/>
</dbReference>
<keyword evidence="3" id="KW-0597">Phosphoprotein</keyword>
<dbReference type="InterPro" id="IPR043128">
    <property type="entry name" value="Rev_trsase/Diguanyl_cyclase"/>
</dbReference>
<dbReference type="Gene3D" id="3.40.50.2300">
    <property type="match status" value="1"/>
</dbReference>
<dbReference type="Gene3D" id="3.30.70.270">
    <property type="match status" value="1"/>
</dbReference>
<proteinExistence type="predicted"/>
<keyword evidence="7" id="KW-0808">Transferase</keyword>
<evidence type="ECO:0000256" key="1">
    <source>
        <dbReference type="ARBA" id="ARBA00012528"/>
    </source>
</evidence>
<dbReference type="InterPro" id="IPR011006">
    <property type="entry name" value="CheY-like_superfamily"/>
</dbReference>
<dbReference type="SMART" id="SM00267">
    <property type="entry name" value="GGDEF"/>
    <property type="match status" value="1"/>
</dbReference>
<accession>A0ABT7LI01</accession>
<dbReference type="SUPFAM" id="SSF52172">
    <property type="entry name" value="CheY-like"/>
    <property type="match status" value="1"/>
</dbReference>
<evidence type="ECO:0000256" key="3">
    <source>
        <dbReference type="PROSITE-ProRule" id="PRU00169"/>
    </source>
</evidence>
<evidence type="ECO:0000259" key="6">
    <source>
        <dbReference type="PROSITE" id="PS50887"/>
    </source>
</evidence>
<feature type="domain" description="Response regulatory" evidence="5">
    <location>
        <begin position="11"/>
        <end position="127"/>
    </location>
</feature>
<feature type="coiled-coil region" evidence="4">
    <location>
        <begin position="129"/>
        <end position="156"/>
    </location>
</feature>
<dbReference type="InterPro" id="IPR000160">
    <property type="entry name" value="GGDEF_dom"/>
</dbReference>
<dbReference type="InterPro" id="IPR050469">
    <property type="entry name" value="Diguanylate_Cyclase"/>
</dbReference>
<sequence>MSLHYQAAPLTILVVDDQNATRVALAADLDRAGHRVLEADSADWGLQLFERYRPDLVLLDVEMPDKDGYWAARAMRSAEPGGWTPIIFLSQRSQDADVWKGIEAGGDDYLIKPVTPMILHAKLRAMQRLSHMRQRLVAVSEELRQANAQLHELSQVDPLTGLMNRRGLDGRLQQEIAAARRSGQPLTLMLCDVDHFKRYNDALGHVEGDQCLRHVARQLKDLCRRPADCAARYGGEEFALLLPNTPRSGAMTYARALLRTLAQGQLKHPDSPIAGHITLSGGITTCVPDETTTPEGLLMRADDALYNAKAYGRNRFFSYEMQMDTDEQRQALRGDR</sequence>
<gene>
    <name evidence="7" type="ORF">QRD43_11350</name>
</gene>
<dbReference type="GO" id="GO:0052621">
    <property type="term" value="F:diguanylate cyclase activity"/>
    <property type="evidence" value="ECO:0007669"/>
    <property type="project" value="UniProtKB-EC"/>
</dbReference>
<keyword evidence="4" id="KW-0175">Coiled coil</keyword>
<evidence type="ECO:0000313" key="8">
    <source>
        <dbReference type="Proteomes" id="UP001238603"/>
    </source>
</evidence>
<dbReference type="PROSITE" id="PS50887">
    <property type="entry name" value="GGDEF"/>
    <property type="match status" value="1"/>
</dbReference>
<dbReference type="Proteomes" id="UP001238603">
    <property type="component" value="Unassembled WGS sequence"/>
</dbReference>
<dbReference type="InterPro" id="IPR029787">
    <property type="entry name" value="Nucleotide_cyclase"/>
</dbReference>
<evidence type="ECO:0000313" key="7">
    <source>
        <dbReference type="EMBL" id="MDL5032498.1"/>
    </source>
</evidence>
<dbReference type="SUPFAM" id="SSF55073">
    <property type="entry name" value="Nucleotide cyclase"/>
    <property type="match status" value="1"/>
</dbReference>
<keyword evidence="7" id="KW-0548">Nucleotidyltransferase</keyword>
<protein>
    <recommendedName>
        <fullName evidence="1">diguanylate cyclase</fullName>
        <ecNumber evidence="1">2.7.7.65</ecNumber>
    </recommendedName>
</protein>
<evidence type="ECO:0000256" key="2">
    <source>
        <dbReference type="ARBA" id="ARBA00034247"/>
    </source>
</evidence>
<dbReference type="PANTHER" id="PTHR45138">
    <property type="entry name" value="REGULATORY COMPONENTS OF SENSORY TRANSDUCTION SYSTEM"/>
    <property type="match status" value="1"/>
</dbReference>
<dbReference type="PANTHER" id="PTHR45138:SF9">
    <property type="entry name" value="DIGUANYLATE CYCLASE DGCM-RELATED"/>
    <property type="match status" value="1"/>
</dbReference>
<dbReference type="Pfam" id="PF00072">
    <property type="entry name" value="Response_reg"/>
    <property type="match status" value="1"/>
</dbReference>
<comment type="caution">
    <text evidence="7">The sequence shown here is derived from an EMBL/GenBank/DDBJ whole genome shotgun (WGS) entry which is preliminary data.</text>
</comment>
<feature type="modified residue" description="4-aspartylphosphate" evidence="3">
    <location>
        <position position="60"/>
    </location>
</feature>
<dbReference type="CDD" id="cd01949">
    <property type="entry name" value="GGDEF"/>
    <property type="match status" value="1"/>
</dbReference>
<dbReference type="InterPro" id="IPR001789">
    <property type="entry name" value="Sig_transdc_resp-reg_receiver"/>
</dbReference>
<dbReference type="SMART" id="SM00448">
    <property type="entry name" value="REC"/>
    <property type="match status" value="1"/>
</dbReference>
<organism evidence="7 8">
    <name type="scientific">Roseateles subflavus</name>
    <dbReference type="NCBI Taxonomy" id="3053353"/>
    <lineage>
        <taxon>Bacteria</taxon>
        <taxon>Pseudomonadati</taxon>
        <taxon>Pseudomonadota</taxon>
        <taxon>Betaproteobacteria</taxon>
        <taxon>Burkholderiales</taxon>
        <taxon>Sphaerotilaceae</taxon>
        <taxon>Roseateles</taxon>
    </lineage>
</organism>
<dbReference type="Pfam" id="PF00990">
    <property type="entry name" value="GGDEF"/>
    <property type="match status" value="1"/>
</dbReference>
<reference evidence="7 8" key="1">
    <citation type="submission" date="2023-06" db="EMBL/GenBank/DDBJ databases">
        <title>Pelomonas sp. APW6 16S ribosomal RNA gene genome sequencing and assembly.</title>
        <authorList>
            <person name="Woo H."/>
        </authorList>
    </citation>
    <scope>NUCLEOTIDE SEQUENCE [LARGE SCALE GENOMIC DNA]</scope>
    <source>
        <strain evidence="7 8">APW6</strain>
    </source>
</reference>
<dbReference type="EMBL" id="JASVDS010000003">
    <property type="protein sequence ID" value="MDL5032498.1"/>
    <property type="molecule type" value="Genomic_DNA"/>
</dbReference>
<name>A0ABT7LI01_9BURK</name>
<comment type="catalytic activity">
    <reaction evidence="2">
        <text>2 GTP = 3',3'-c-di-GMP + 2 diphosphate</text>
        <dbReference type="Rhea" id="RHEA:24898"/>
        <dbReference type="ChEBI" id="CHEBI:33019"/>
        <dbReference type="ChEBI" id="CHEBI:37565"/>
        <dbReference type="ChEBI" id="CHEBI:58805"/>
        <dbReference type="EC" id="2.7.7.65"/>
    </reaction>
</comment>
<dbReference type="RefSeq" id="WP_285982598.1">
    <property type="nucleotide sequence ID" value="NZ_JASVDS010000003.1"/>
</dbReference>
<dbReference type="EC" id="2.7.7.65" evidence="1"/>
<feature type="domain" description="GGDEF" evidence="6">
    <location>
        <begin position="184"/>
        <end position="321"/>
    </location>
</feature>